<evidence type="ECO:0000256" key="3">
    <source>
        <dbReference type="SAM" id="MobiDB-lite"/>
    </source>
</evidence>
<keyword evidence="2" id="KW-0378">Hydrolase</keyword>
<dbReference type="SUPFAM" id="SSF53474">
    <property type="entry name" value="alpha/beta-Hydrolases"/>
    <property type="match status" value="2"/>
</dbReference>
<evidence type="ECO:0000313" key="4">
    <source>
        <dbReference type="EMBL" id="MBR1134243.1"/>
    </source>
</evidence>
<evidence type="ECO:0000256" key="2">
    <source>
        <dbReference type="ARBA" id="ARBA00022801"/>
    </source>
</evidence>
<feature type="region of interest" description="Disordered" evidence="3">
    <location>
        <begin position="364"/>
        <end position="423"/>
    </location>
</feature>
<dbReference type="Gene3D" id="3.40.50.1820">
    <property type="entry name" value="alpha/beta hydrolase"/>
    <property type="match status" value="1"/>
</dbReference>
<protein>
    <submittedName>
        <fullName evidence="4">PHB depolymerase family esterase</fullName>
    </submittedName>
</protein>
<reference evidence="5" key="1">
    <citation type="journal article" date="2021" name="ISME J.">
        <title>Evolutionary origin and ecological implication of a unique nif island in free-living Bradyrhizobium lineages.</title>
        <authorList>
            <person name="Tao J."/>
        </authorList>
    </citation>
    <scope>NUCLEOTIDE SEQUENCE [LARGE SCALE GENOMIC DNA]</scope>
    <source>
        <strain evidence="5">SZCCT0094</strain>
    </source>
</reference>
<dbReference type="PANTHER" id="PTHR43037">
    <property type="entry name" value="UNNAMED PRODUCT-RELATED"/>
    <property type="match status" value="1"/>
</dbReference>
<sequence>MSLAENVEYLRRLRELNGITGFADFHRQPRPVPECPLVEIESFGSNPGRLKMFAHVPAQRQPLLPLVVVLHGCGQGAVDYDLGAGWSTLAKHFGFALLMPEQQRINNPQRCFNWFQSEDITRGQGEVASIREMIARMVADCAIDPRRIFVTGLSAGGAMTMAMLSAHPDIFAAGAVIAGLPFGTARSMRDAILQMRMPPARPAGELGDLVRRASNHRGKWPKLSVWHGTADYTVHPDNAGEIVKQWLDLHHLPLAPMAAGRVNGYPHEQWWNADGETVVESFTITNMAHGTPIGVAANDKRYGKAGPFLLEAGISSSYLIAKFFGITDWIRQPKPAVTSPSTKLIPEVSPISVLPAVTKLLRRSADMPSGEPAEAKAAPETLRENTSRISKPAQPRPARAKPARSAVKPATPRAEPQSSPQATAEIKAISVTAPDSPADVKPLGATIAVAPPAAAKALDMTPADAVSAIDQAKPAISAAATPPVPKRRRVIDVAAVIERALQAAGLK</sequence>
<organism evidence="4 5">
    <name type="scientific">Bradyrhizobium denitrificans</name>
    <dbReference type="NCBI Taxonomy" id="2734912"/>
    <lineage>
        <taxon>Bacteria</taxon>
        <taxon>Pseudomonadati</taxon>
        <taxon>Pseudomonadota</taxon>
        <taxon>Alphaproteobacteria</taxon>
        <taxon>Hyphomicrobiales</taxon>
        <taxon>Nitrobacteraceae</taxon>
        <taxon>Bradyrhizobium</taxon>
    </lineage>
</organism>
<keyword evidence="1" id="KW-0732">Signal</keyword>
<dbReference type="InterPro" id="IPR029058">
    <property type="entry name" value="AB_hydrolase_fold"/>
</dbReference>
<dbReference type="PANTHER" id="PTHR43037:SF1">
    <property type="entry name" value="BLL1128 PROTEIN"/>
    <property type="match status" value="1"/>
</dbReference>
<evidence type="ECO:0000313" key="5">
    <source>
        <dbReference type="Proteomes" id="UP001314635"/>
    </source>
</evidence>
<dbReference type="NCBIfam" id="TIGR01840">
    <property type="entry name" value="esterase_phb"/>
    <property type="match status" value="1"/>
</dbReference>
<dbReference type="RefSeq" id="WP_041751768.1">
    <property type="nucleotide sequence ID" value="NZ_JABFDP010000004.1"/>
</dbReference>
<gene>
    <name evidence="4" type="ORF">JQ619_00530</name>
</gene>
<dbReference type="InterPro" id="IPR050955">
    <property type="entry name" value="Plant_Biomass_Hydrol_Est"/>
</dbReference>
<dbReference type="InterPro" id="IPR010126">
    <property type="entry name" value="Esterase_phb"/>
</dbReference>
<proteinExistence type="predicted"/>
<dbReference type="EMBL" id="JAFCLK010000001">
    <property type="protein sequence ID" value="MBR1134243.1"/>
    <property type="molecule type" value="Genomic_DNA"/>
</dbReference>
<comment type="caution">
    <text evidence="4">The sequence shown here is derived from an EMBL/GenBank/DDBJ whole genome shotgun (WGS) entry which is preliminary data.</text>
</comment>
<dbReference type="Pfam" id="PF10503">
    <property type="entry name" value="Esterase_PHB"/>
    <property type="match status" value="1"/>
</dbReference>
<keyword evidence="5" id="KW-1185">Reference proteome</keyword>
<name>A0ABS5FZ02_9BRAD</name>
<dbReference type="Proteomes" id="UP001314635">
    <property type="component" value="Unassembled WGS sequence"/>
</dbReference>
<accession>A0ABS5FZ02</accession>
<evidence type="ECO:0000256" key="1">
    <source>
        <dbReference type="ARBA" id="ARBA00022729"/>
    </source>
</evidence>